<dbReference type="SUPFAM" id="SSF52540">
    <property type="entry name" value="P-loop containing nucleoside triphosphate hydrolases"/>
    <property type="match status" value="1"/>
</dbReference>
<dbReference type="Gene3D" id="1.10.10.10">
    <property type="entry name" value="Winged helix-like DNA-binding domain superfamily/Winged helix DNA-binding domain"/>
    <property type="match status" value="1"/>
</dbReference>
<dbReference type="PRINTS" id="PR00038">
    <property type="entry name" value="HTHLUXR"/>
</dbReference>
<dbReference type="PANTHER" id="PTHR16305:SF28">
    <property type="entry name" value="GUANYLATE CYCLASE DOMAIN-CONTAINING PROTEIN"/>
    <property type="match status" value="1"/>
</dbReference>
<dbReference type="PANTHER" id="PTHR16305">
    <property type="entry name" value="TESTICULAR SOLUBLE ADENYLYL CYCLASE"/>
    <property type="match status" value="1"/>
</dbReference>
<name>A0A6I8LWN9_9PSEU</name>
<accession>A0A6I8LWN9</accession>
<dbReference type="Proteomes" id="UP000399805">
    <property type="component" value="Unassembled WGS sequence"/>
</dbReference>
<organism evidence="4 5">
    <name type="scientific">Amycolatopsis camponoti</name>
    <dbReference type="NCBI Taxonomy" id="2606593"/>
    <lineage>
        <taxon>Bacteria</taxon>
        <taxon>Bacillati</taxon>
        <taxon>Actinomycetota</taxon>
        <taxon>Actinomycetes</taxon>
        <taxon>Pseudonocardiales</taxon>
        <taxon>Pseudonocardiaceae</taxon>
        <taxon>Amycolatopsis</taxon>
    </lineage>
</organism>
<dbReference type="InterPro" id="IPR036388">
    <property type="entry name" value="WH-like_DNA-bd_sf"/>
</dbReference>
<dbReference type="GO" id="GO:0005524">
    <property type="term" value="F:ATP binding"/>
    <property type="evidence" value="ECO:0007669"/>
    <property type="project" value="UniProtKB-KW"/>
</dbReference>
<keyword evidence="5" id="KW-1185">Reference proteome</keyword>
<evidence type="ECO:0000259" key="3">
    <source>
        <dbReference type="PROSITE" id="PS50043"/>
    </source>
</evidence>
<dbReference type="GO" id="GO:0006355">
    <property type="term" value="P:regulation of DNA-templated transcription"/>
    <property type="evidence" value="ECO:0007669"/>
    <property type="project" value="InterPro"/>
</dbReference>
<dbReference type="InterPro" id="IPR000792">
    <property type="entry name" value="Tscrpt_reg_LuxR_C"/>
</dbReference>
<dbReference type="GO" id="GO:0005737">
    <property type="term" value="C:cytoplasm"/>
    <property type="evidence" value="ECO:0007669"/>
    <property type="project" value="TreeGrafter"/>
</dbReference>
<reference evidence="4 5" key="1">
    <citation type="submission" date="2019-09" db="EMBL/GenBank/DDBJ databases">
        <authorList>
            <person name="Leyn A S."/>
        </authorList>
    </citation>
    <scope>NUCLEOTIDE SEQUENCE [LARGE SCALE GENOMIC DNA]</scope>
    <source>
        <strain evidence="4">AA231_1</strain>
    </source>
</reference>
<evidence type="ECO:0000313" key="4">
    <source>
        <dbReference type="EMBL" id="VVJ21622.1"/>
    </source>
</evidence>
<evidence type="ECO:0000313" key="5">
    <source>
        <dbReference type="Proteomes" id="UP000399805"/>
    </source>
</evidence>
<dbReference type="SMART" id="SM00421">
    <property type="entry name" value="HTH_LUXR"/>
    <property type="match status" value="1"/>
</dbReference>
<evidence type="ECO:0000256" key="1">
    <source>
        <dbReference type="ARBA" id="ARBA00022741"/>
    </source>
</evidence>
<dbReference type="InterPro" id="IPR041664">
    <property type="entry name" value="AAA_16"/>
</dbReference>
<dbReference type="SUPFAM" id="SSF46894">
    <property type="entry name" value="C-terminal effector domain of the bipartite response regulators"/>
    <property type="match status" value="1"/>
</dbReference>
<keyword evidence="1" id="KW-0547">Nucleotide-binding</keyword>
<dbReference type="PROSITE" id="PS50043">
    <property type="entry name" value="HTH_LUXR_2"/>
    <property type="match status" value="1"/>
</dbReference>
<dbReference type="InterPro" id="IPR027417">
    <property type="entry name" value="P-loop_NTPase"/>
</dbReference>
<dbReference type="InterPro" id="IPR016032">
    <property type="entry name" value="Sig_transdc_resp-reg_C-effctor"/>
</dbReference>
<dbReference type="EMBL" id="CABVGP010000002">
    <property type="protein sequence ID" value="VVJ21622.1"/>
    <property type="molecule type" value="Genomic_DNA"/>
</dbReference>
<dbReference type="GO" id="GO:0004016">
    <property type="term" value="F:adenylate cyclase activity"/>
    <property type="evidence" value="ECO:0007669"/>
    <property type="project" value="TreeGrafter"/>
</dbReference>
<dbReference type="CDD" id="cd06170">
    <property type="entry name" value="LuxR_C_like"/>
    <property type="match status" value="1"/>
</dbReference>
<feature type="domain" description="HTH luxR-type" evidence="3">
    <location>
        <begin position="870"/>
        <end position="935"/>
    </location>
</feature>
<keyword evidence="2" id="KW-0067">ATP-binding</keyword>
<dbReference type="AlphaFoldDB" id="A0A6I8LWN9"/>
<protein>
    <submittedName>
        <fullName evidence="4">AAA-ATPase</fullName>
    </submittedName>
</protein>
<sequence>MFEDVWAAATAGSRQVVFVGGEPGAGKSRLLVEVATTLYQHGATVLAGTCIADLGLPYQPFTEPIEAILSALASQEVPGGAGELQLAERLMALTGRGDRSVTKQPEHHRELYDAALDAFRAVAAAGPLVLTLDDLHWAGEPALQLVAYLVERTADCPILLLATHRTTDTDRAPSFAKTITPLYRLSGVRRLDLAPLTVDDIANYLVREADVPTRQARQLAVVLREQTGGNPFFLRELWRDLTTRSGSAAVDPANLVAPESVRDTFRIRLDRLAVDARRVLEVAAVLGDTFETAILLAANESGADVVLTALDDAVALGVIEHEGGAAEAFRFPHSLARQAVLDLTSPSRRMLAHARMADVIERRFPAADRRVQRLAHHYAAAQALGLAEKAVHYLSAAARQADRMLAHADAAGLFDRAATLSADATERDDLRLAAARSYFLGADFARARELDEHVSTTGEPGARVRAAIGYESAAFRDGRPGHRAVELLTAGLRSMKHDPTDAAYVRALASFGRALSYSGRLDEADSVLDEAVALARALDDDGLLAAVLQANVTAIRVPSLQRRVTFDRATELCDIAKRSHSVYDLGPAALFRGLDAYTLGEPGALSAAKADLRRAASLTGQEHFDYLAECVDYGQHFIAGNFGSAERTCASLREFGVSLGKDTEGSNGLQMYMIRRETGALEKIRSLITGDEDPAERWPPGLLALYTELELTKPTARLLHWLLDDDLPSYHDTSQWPGVLTFMVEAALFLKDEATARRLRPLMAEFAGINLITGEFNALFGSADRYLGSIDSLLGVGTPEECFTSALQLDIRTGAPIHQAQTLAASITHERRRGARTPAQEEIERAQALAERFGLTRVRRLLESPAGSPRPPLPDGLTAREMTVLALVADGLSNRQIADRLVISENTAANHVRSILLKTGSANRTQAAIYAAARGLVT</sequence>
<gene>
    <name evidence="4" type="ORF">AA23TX_06643</name>
</gene>
<proteinExistence type="predicted"/>
<dbReference type="GO" id="GO:0003677">
    <property type="term" value="F:DNA binding"/>
    <property type="evidence" value="ECO:0007669"/>
    <property type="project" value="InterPro"/>
</dbReference>
<evidence type="ECO:0000256" key="2">
    <source>
        <dbReference type="ARBA" id="ARBA00022840"/>
    </source>
</evidence>
<dbReference type="Pfam" id="PF13191">
    <property type="entry name" value="AAA_16"/>
    <property type="match status" value="1"/>
</dbReference>
<dbReference type="Pfam" id="PF00196">
    <property type="entry name" value="GerE"/>
    <property type="match status" value="1"/>
</dbReference>